<name>A0A917N5Y2_9GAMM</name>
<organism evidence="1 2">
    <name type="scientific">Shewanella gelidii</name>
    <dbReference type="NCBI Taxonomy" id="1642821"/>
    <lineage>
        <taxon>Bacteria</taxon>
        <taxon>Pseudomonadati</taxon>
        <taxon>Pseudomonadota</taxon>
        <taxon>Gammaproteobacteria</taxon>
        <taxon>Alteromonadales</taxon>
        <taxon>Shewanellaceae</taxon>
        <taxon>Shewanella</taxon>
    </lineage>
</organism>
<dbReference type="RefSeq" id="WP_188916951.1">
    <property type="nucleotide sequence ID" value="NZ_BMPZ01000001.1"/>
</dbReference>
<dbReference type="Gene3D" id="3.40.50.10190">
    <property type="entry name" value="BRCT domain"/>
    <property type="match status" value="1"/>
</dbReference>
<keyword evidence="2" id="KW-1185">Reference proteome</keyword>
<sequence>MQSLQVGFIGLNETTLHSLRTLAQQAGYAPMTHICDELHLVCIGPFATEANIEHIERLKLVAIDEHEFLALTATTLIPLSLSVRLEHYRKHKHQAYRPSHGHLQHGLRCLHNIAVGISECNQLCNYNQLLLDIWLKCEPRYRLNSEYQELVNFVEDIVLTRSIQDKEIDDLLELIEDQLETVPLLDRYTCRGHSEFVQLHRIISKFESYAPKNHHNIVALEHWYTNYMEHLYSWPMSALTKDLQKIIKSKMIEDESKHRLLEKLKYLGEFSLPSQSHTISFDTCNHIDMVIPPNQATICFVGHFEYANRSAYEKKAIESGAQLARHPSETTQYIVVGGLTDLSEKHSSWYRKIERLRQNAFTDKGYQVVSETTWLAALKSHLNIA</sequence>
<reference evidence="1" key="2">
    <citation type="submission" date="2020-09" db="EMBL/GenBank/DDBJ databases">
        <authorList>
            <person name="Sun Q."/>
            <person name="Ohkuma M."/>
        </authorList>
    </citation>
    <scope>NUCLEOTIDE SEQUENCE</scope>
    <source>
        <strain evidence="1">JCM 30804</strain>
    </source>
</reference>
<protein>
    <recommendedName>
        <fullName evidence="3">BRCT domain-containing protein</fullName>
    </recommendedName>
</protein>
<dbReference type="EMBL" id="BMPZ01000001">
    <property type="protein sequence ID" value="GGI68366.1"/>
    <property type="molecule type" value="Genomic_DNA"/>
</dbReference>
<proteinExistence type="predicted"/>
<evidence type="ECO:0000313" key="2">
    <source>
        <dbReference type="Proteomes" id="UP000613743"/>
    </source>
</evidence>
<gene>
    <name evidence="1" type="ORF">GCM10009332_01890</name>
</gene>
<reference evidence="1" key="1">
    <citation type="journal article" date="2014" name="Int. J. Syst. Evol. Microbiol.">
        <title>Complete genome sequence of Corynebacterium casei LMG S-19264T (=DSM 44701T), isolated from a smear-ripened cheese.</title>
        <authorList>
            <consortium name="US DOE Joint Genome Institute (JGI-PGF)"/>
            <person name="Walter F."/>
            <person name="Albersmeier A."/>
            <person name="Kalinowski J."/>
            <person name="Ruckert C."/>
        </authorList>
    </citation>
    <scope>NUCLEOTIDE SEQUENCE</scope>
    <source>
        <strain evidence="1">JCM 30804</strain>
    </source>
</reference>
<accession>A0A917N5Y2</accession>
<dbReference type="AlphaFoldDB" id="A0A917N5Y2"/>
<evidence type="ECO:0000313" key="1">
    <source>
        <dbReference type="EMBL" id="GGI68366.1"/>
    </source>
</evidence>
<comment type="caution">
    <text evidence="1">The sequence shown here is derived from an EMBL/GenBank/DDBJ whole genome shotgun (WGS) entry which is preliminary data.</text>
</comment>
<dbReference type="Proteomes" id="UP000613743">
    <property type="component" value="Unassembled WGS sequence"/>
</dbReference>
<dbReference type="InterPro" id="IPR036420">
    <property type="entry name" value="BRCT_dom_sf"/>
</dbReference>
<evidence type="ECO:0008006" key="3">
    <source>
        <dbReference type="Google" id="ProtNLM"/>
    </source>
</evidence>